<dbReference type="SUPFAM" id="SSF53822">
    <property type="entry name" value="Periplasmic binding protein-like I"/>
    <property type="match status" value="1"/>
</dbReference>
<keyword evidence="7" id="KW-0325">Glycoprotein</keyword>
<feature type="transmembrane region" description="Helical" evidence="10">
    <location>
        <begin position="639"/>
        <end position="659"/>
    </location>
</feature>
<organism evidence="14 15">
    <name type="scientific">Seminavis robusta</name>
    <dbReference type="NCBI Taxonomy" id="568900"/>
    <lineage>
        <taxon>Eukaryota</taxon>
        <taxon>Sar</taxon>
        <taxon>Stramenopiles</taxon>
        <taxon>Ochrophyta</taxon>
        <taxon>Bacillariophyta</taxon>
        <taxon>Bacillariophyceae</taxon>
        <taxon>Bacillariophycidae</taxon>
        <taxon>Naviculales</taxon>
        <taxon>Naviculaceae</taxon>
        <taxon>Seminavis</taxon>
    </lineage>
</organism>
<keyword evidence="2 10" id="KW-0812">Transmembrane</keyword>
<feature type="transmembrane region" description="Helical" evidence="10">
    <location>
        <begin position="751"/>
        <end position="774"/>
    </location>
</feature>
<feature type="domain" description="Receptor ligand binding region" evidence="13">
    <location>
        <begin position="51"/>
        <end position="448"/>
    </location>
</feature>
<dbReference type="EMBL" id="CAICTM010001599">
    <property type="protein sequence ID" value="CAB9524896.1"/>
    <property type="molecule type" value="Genomic_DNA"/>
</dbReference>
<evidence type="ECO:0000256" key="10">
    <source>
        <dbReference type="SAM" id="Phobius"/>
    </source>
</evidence>
<dbReference type="InterPro" id="IPR002455">
    <property type="entry name" value="GPCR3_GABA-B"/>
</dbReference>
<dbReference type="InterPro" id="IPR017978">
    <property type="entry name" value="GPCR_3_C"/>
</dbReference>
<evidence type="ECO:0000256" key="11">
    <source>
        <dbReference type="SAM" id="SignalP"/>
    </source>
</evidence>
<evidence type="ECO:0000256" key="9">
    <source>
        <dbReference type="SAM" id="MobiDB-lite"/>
    </source>
</evidence>
<protein>
    <submittedName>
        <fullName evidence="14">Gamma-aminobutyric acid (GABA) B receptor</fullName>
    </submittedName>
</protein>
<keyword evidence="11" id="KW-0732">Signal</keyword>
<accession>A0A9N8ESV5</accession>
<evidence type="ECO:0000256" key="6">
    <source>
        <dbReference type="ARBA" id="ARBA00023170"/>
    </source>
</evidence>
<evidence type="ECO:0000256" key="4">
    <source>
        <dbReference type="ARBA" id="ARBA00023040"/>
    </source>
</evidence>
<feature type="region of interest" description="Disordered" evidence="9">
    <location>
        <begin position="785"/>
        <end position="832"/>
    </location>
</feature>
<dbReference type="Gene3D" id="3.40.50.2300">
    <property type="match status" value="2"/>
</dbReference>
<comment type="caution">
    <text evidence="14">The sequence shown here is derived from an EMBL/GenBank/DDBJ whole genome shotgun (WGS) entry which is preliminary data.</text>
</comment>
<dbReference type="Proteomes" id="UP001153069">
    <property type="component" value="Unassembled WGS sequence"/>
</dbReference>
<comment type="subcellular location">
    <subcellularLocation>
        <location evidence="1">Membrane</location>
        <topology evidence="1">Multi-pass membrane protein</topology>
    </subcellularLocation>
</comment>
<feature type="domain" description="G-protein coupled receptors family 3 profile" evidence="12">
    <location>
        <begin position="529"/>
        <end position="775"/>
    </location>
</feature>
<keyword evidence="8" id="KW-0807">Transducer</keyword>
<evidence type="ECO:0000256" key="7">
    <source>
        <dbReference type="ARBA" id="ARBA00023180"/>
    </source>
</evidence>
<dbReference type="Pfam" id="PF00003">
    <property type="entry name" value="7tm_3"/>
    <property type="match status" value="1"/>
</dbReference>
<evidence type="ECO:0000256" key="2">
    <source>
        <dbReference type="ARBA" id="ARBA00022692"/>
    </source>
</evidence>
<keyword evidence="15" id="KW-1185">Reference proteome</keyword>
<sequence length="840" mass="93013">MLSFVLLLFLCAANPVSARLRGHNGTLSLLITVPLSNGGQQELDPGIFHLAAARLAVDHFNSRNDTIIRDLHLYTENCSIKFHEEQVRAVDTEVDSHAAMKSVIRQLLTGGSPPPDAIAGPYNEIPSLELSVLATGLESPLVAHRSLHHDLLLPKRHPFFTHVNADSYSGMQFVGKYLQHMNRTNYIAVLYCETPANLQNIAVLRKTLEDKGFDQVRMFGYTPQYLIEEDEYKETWAQESDVQTAVDQVRESGFRTIVLLGHAAQKDTYELGPAVAKAGLDRGKHFWVIREWSHSRNGELYHNFFENAASKHGAYFVQGAPYLFAYNGYELNPNRVNFRAHLEYMDSSFYHRVLRLTPDISDVKNATDILLSVVNDTHPLLSLRSELKSWMPGAGFMYDAVMTIGLGACMATRNRTSTIMTGETHLKAIRSLDFVGTSGQIKFNNENGVNTGSRIGDTVPYGVSTLCPTGEGDGLDVRYIESLDPLTGEWVHGGNFGRMCFLGGSDSPPELLRETPNQNYITPAARTFGLVLFAVSLAIVGISFIWIVLNRHHAVTVAAQPPFLYALCFASGMLSFCILLSSFDESGGFDEATLDRNCVAWAWLNELGRIGTYTAIFTKLWRADRCLRYNTSTLELWRALWPGTLVIVITLICLAIFTVKTDYGWWRIVIDDVTGESVGACVSQSPTMFYVPIYVLQLITVTAACIMACKTVSLDGMYSDSKWVLAFIFAQTLVLLVGAPVVYILNEINPSARYIGLSLLTFSFPVSSSGLMVLPKALSVRKIRKKGRMDDSGQQDGSVRNTNRSLTGDFASDEQQSELPQSLPTPTGGVGPKIQVVTFD</sequence>
<gene>
    <name evidence="14" type="ORF">SEMRO_1601_G285150.1</name>
</gene>
<evidence type="ECO:0000256" key="3">
    <source>
        <dbReference type="ARBA" id="ARBA00022989"/>
    </source>
</evidence>
<keyword evidence="3 10" id="KW-1133">Transmembrane helix</keyword>
<keyword evidence="4" id="KW-0297">G-protein coupled receptor</keyword>
<feature type="chain" id="PRO_5040111596" evidence="11">
    <location>
        <begin position="19"/>
        <end position="840"/>
    </location>
</feature>
<evidence type="ECO:0000259" key="12">
    <source>
        <dbReference type="Pfam" id="PF00003"/>
    </source>
</evidence>
<evidence type="ECO:0000256" key="1">
    <source>
        <dbReference type="ARBA" id="ARBA00004141"/>
    </source>
</evidence>
<dbReference type="Pfam" id="PF01094">
    <property type="entry name" value="ANF_receptor"/>
    <property type="match status" value="1"/>
</dbReference>
<evidence type="ECO:0000313" key="15">
    <source>
        <dbReference type="Proteomes" id="UP001153069"/>
    </source>
</evidence>
<evidence type="ECO:0000313" key="14">
    <source>
        <dbReference type="EMBL" id="CAB9524896.1"/>
    </source>
</evidence>
<keyword evidence="6 14" id="KW-0675">Receptor</keyword>
<feature type="signal peptide" evidence="11">
    <location>
        <begin position="1"/>
        <end position="18"/>
    </location>
</feature>
<evidence type="ECO:0000259" key="13">
    <source>
        <dbReference type="Pfam" id="PF01094"/>
    </source>
</evidence>
<name>A0A9N8ESV5_9STRA</name>
<proteinExistence type="predicted"/>
<evidence type="ECO:0000256" key="8">
    <source>
        <dbReference type="ARBA" id="ARBA00023224"/>
    </source>
</evidence>
<dbReference type="InterPro" id="IPR028082">
    <property type="entry name" value="Peripla_BP_I"/>
</dbReference>
<feature type="transmembrane region" description="Helical" evidence="10">
    <location>
        <begin position="562"/>
        <end position="581"/>
    </location>
</feature>
<feature type="transmembrane region" description="Helical" evidence="10">
    <location>
        <begin position="724"/>
        <end position="745"/>
    </location>
</feature>
<dbReference type="InterPro" id="IPR001828">
    <property type="entry name" value="ANF_lig-bd_rcpt"/>
</dbReference>
<feature type="transmembrane region" description="Helical" evidence="10">
    <location>
        <begin position="528"/>
        <end position="550"/>
    </location>
</feature>
<reference evidence="14" key="1">
    <citation type="submission" date="2020-06" db="EMBL/GenBank/DDBJ databases">
        <authorList>
            <consortium name="Plant Systems Biology data submission"/>
        </authorList>
    </citation>
    <scope>NUCLEOTIDE SEQUENCE</scope>
    <source>
        <strain evidence="14">D6</strain>
    </source>
</reference>
<evidence type="ECO:0000256" key="5">
    <source>
        <dbReference type="ARBA" id="ARBA00023136"/>
    </source>
</evidence>
<dbReference type="PANTHER" id="PTHR10519:SF20">
    <property type="entry name" value="G-PROTEIN COUPLED RECEPTOR 156-RELATED"/>
    <property type="match status" value="1"/>
</dbReference>
<dbReference type="GO" id="GO:0038039">
    <property type="term" value="C:G protein-coupled receptor heterodimeric complex"/>
    <property type="evidence" value="ECO:0007669"/>
    <property type="project" value="TreeGrafter"/>
</dbReference>
<dbReference type="AlphaFoldDB" id="A0A9N8ESV5"/>
<feature type="transmembrane region" description="Helical" evidence="10">
    <location>
        <begin position="693"/>
        <end position="712"/>
    </location>
</feature>
<dbReference type="PANTHER" id="PTHR10519">
    <property type="entry name" value="GABA-B RECEPTOR"/>
    <property type="match status" value="1"/>
</dbReference>
<feature type="compositionally biased region" description="Polar residues" evidence="9">
    <location>
        <begin position="792"/>
        <end position="806"/>
    </location>
</feature>
<keyword evidence="5 10" id="KW-0472">Membrane</keyword>
<dbReference type="GO" id="GO:0004965">
    <property type="term" value="F:G protein-coupled GABA receptor activity"/>
    <property type="evidence" value="ECO:0007669"/>
    <property type="project" value="InterPro"/>
</dbReference>
<dbReference type="OrthoDB" id="48782at2759"/>